<gene>
    <name evidence="2" type="ORF">B0I08_102374</name>
</gene>
<dbReference type="Proteomes" id="UP000237983">
    <property type="component" value="Unassembled WGS sequence"/>
</dbReference>
<proteinExistence type="predicted"/>
<keyword evidence="1" id="KW-1133">Transmembrane helix</keyword>
<evidence type="ECO:0000313" key="3">
    <source>
        <dbReference type="Proteomes" id="UP000237983"/>
    </source>
</evidence>
<dbReference type="EMBL" id="PVTL01000002">
    <property type="protein sequence ID" value="PRY69697.1"/>
    <property type="molecule type" value="Genomic_DNA"/>
</dbReference>
<feature type="transmembrane region" description="Helical" evidence="1">
    <location>
        <begin position="324"/>
        <end position="344"/>
    </location>
</feature>
<comment type="caution">
    <text evidence="2">The sequence shown here is derived from an EMBL/GenBank/DDBJ whole genome shotgun (WGS) entry which is preliminary data.</text>
</comment>
<feature type="transmembrane region" description="Helical" evidence="1">
    <location>
        <begin position="129"/>
        <end position="149"/>
    </location>
</feature>
<evidence type="ECO:0000256" key="1">
    <source>
        <dbReference type="SAM" id="Phobius"/>
    </source>
</evidence>
<evidence type="ECO:0000313" key="2">
    <source>
        <dbReference type="EMBL" id="PRY69697.1"/>
    </source>
</evidence>
<feature type="transmembrane region" description="Helical" evidence="1">
    <location>
        <begin position="208"/>
        <end position="229"/>
    </location>
</feature>
<keyword evidence="1" id="KW-0472">Membrane</keyword>
<feature type="transmembrane region" description="Helical" evidence="1">
    <location>
        <begin position="21"/>
        <end position="45"/>
    </location>
</feature>
<keyword evidence="3" id="KW-1185">Reference proteome</keyword>
<dbReference type="AlphaFoldDB" id="A0A2T0VHK1"/>
<organism evidence="2 3">
    <name type="scientific">Glaciihabitans tibetensis</name>
    <dbReference type="NCBI Taxonomy" id="1266600"/>
    <lineage>
        <taxon>Bacteria</taxon>
        <taxon>Bacillati</taxon>
        <taxon>Actinomycetota</taxon>
        <taxon>Actinomycetes</taxon>
        <taxon>Micrococcales</taxon>
        <taxon>Microbacteriaceae</taxon>
        <taxon>Glaciihabitans</taxon>
    </lineage>
</organism>
<sequence>MTEPHHRRAISRGRRLGSVDYVLLSIPLAGFLTLLVPLLLSLFYYGPMDTQDGEFTVADCTRLSDGEDEASYACSGEFVPADGSDPITRIPHLFSAEGKILEPGDTVDLTLYENDTLVRQGETPMVYEALYIAGGSFAFVGVFILWAYVARWFARGRADPNAPEAPAPGTDRASAADFGSATLTGLPVQPNGWDAEPPLARRARVGTVGVLLAVSLIGTVIGFGAAIGASAQRNATPHSDGAVTIANCTVNLEIDTSNRFPFVSCEGRFAEDENADNNYGVSERIAFEPEQHKVYEPGESVPVTVYQDGEVRDSTGLDPRAVPGIIWGITLAGVSFLLGGVLWLSRSATRQKADY</sequence>
<accession>A0A2T0VHK1</accession>
<name>A0A2T0VHK1_9MICO</name>
<dbReference type="RefSeq" id="WP_146134323.1">
    <property type="nucleotide sequence ID" value="NZ_PVTL01000002.1"/>
</dbReference>
<protein>
    <submittedName>
        <fullName evidence="2">Uncharacterized protein</fullName>
    </submittedName>
</protein>
<keyword evidence="1" id="KW-0812">Transmembrane</keyword>
<reference evidence="2 3" key="1">
    <citation type="submission" date="2018-03" db="EMBL/GenBank/DDBJ databases">
        <title>Genomic Encyclopedia of Type Strains, Phase III (KMG-III): the genomes of soil and plant-associated and newly described type strains.</title>
        <authorList>
            <person name="Whitman W."/>
        </authorList>
    </citation>
    <scope>NUCLEOTIDE SEQUENCE [LARGE SCALE GENOMIC DNA]</scope>
    <source>
        <strain evidence="2 3">CGMCC 1.12484</strain>
    </source>
</reference>